<dbReference type="CDD" id="cd16030">
    <property type="entry name" value="iduronate-2-sulfatase"/>
    <property type="match status" value="1"/>
</dbReference>
<dbReference type="InterPro" id="IPR024607">
    <property type="entry name" value="Sulfatase_CS"/>
</dbReference>
<keyword evidence="5" id="KW-0378">Hydrolase</keyword>
<sequence>MIKCVILLIILTSSIYDNVVVSSELNKPNVLFIMLDDFRSGIKALGDDLAKTPNIDKLVEKSFYFSNMYAQQALCAPSRNSMLTSRRPDSIMTYNFQHYWRSFAGNFTTLPQYFKDSGYRTESIGKIFHHGSSSNKTDDYPYSWSNPTYIPSTQEYRNKPVCKSDNGTLNRNLLCAVVVDFQPECTLPDIQSTEKAIEFLKEQHEKPYFLGLGFYKPHIPFKIPIEFLKMHNVEDFMKNHLRPFDIPLVAWNPYNDLRERDDVKHLNISYPFGPIPTEFAARIRQHYYASITYIDSLIGRVLKFVDLTNTVVVLTSDHGWSLGEHSEWSKYSNYEVSLKVPLIIYNPKLPQTKVAKINYIAELIDIFPTITDVAGLPKVPKCPNLLTYEEEKITCTEGKSLYLKMLNYNVTIDANKDVEGIAFSQYPRPDIYPSKLPDSDQPKLKEIKVMGYSVRTSRFRYTAWIKFNNKKFKRNWEKIFGEELYDHSFDPDENINLVNRSPELNQIKEQLKKQMMKKFP</sequence>
<dbReference type="PROSITE" id="PS00149">
    <property type="entry name" value="SULFATASE_2"/>
    <property type="match status" value="1"/>
</dbReference>
<reference evidence="9" key="2">
    <citation type="submission" date="2022-10" db="EMBL/GenBank/DDBJ databases">
        <authorList>
            <consortium name="ENA_rothamsted_submissions"/>
            <consortium name="culmorum"/>
            <person name="King R."/>
        </authorList>
    </citation>
    <scope>NUCLEOTIDE SEQUENCE</scope>
</reference>
<dbReference type="InterPro" id="IPR017850">
    <property type="entry name" value="Alkaline_phosphatase_core_sf"/>
</dbReference>
<feature type="chain" id="PRO_5040249096" description="Sulfatase N-terminal domain-containing protein" evidence="7">
    <location>
        <begin position="23"/>
        <end position="520"/>
    </location>
</feature>
<dbReference type="InterPro" id="IPR000917">
    <property type="entry name" value="Sulfatase_N"/>
</dbReference>
<evidence type="ECO:0000256" key="4">
    <source>
        <dbReference type="ARBA" id="ARBA00022729"/>
    </source>
</evidence>
<evidence type="ECO:0000256" key="6">
    <source>
        <dbReference type="ARBA" id="ARBA00022837"/>
    </source>
</evidence>
<dbReference type="GO" id="GO:0046872">
    <property type="term" value="F:metal ion binding"/>
    <property type="evidence" value="ECO:0007669"/>
    <property type="project" value="UniProtKB-KW"/>
</dbReference>
<feature type="signal peptide" evidence="7">
    <location>
        <begin position="1"/>
        <end position="22"/>
    </location>
</feature>
<dbReference type="OrthoDB" id="96314at2759"/>
<dbReference type="EMBL" id="OU895880">
    <property type="protein sequence ID" value="CAG9810098.1"/>
    <property type="molecule type" value="Genomic_DNA"/>
</dbReference>
<dbReference type="Gene3D" id="3.40.720.10">
    <property type="entry name" value="Alkaline Phosphatase, subunit A"/>
    <property type="match status" value="1"/>
</dbReference>
<evidence type="ECO:0000256" key="5">
    <source>
        <dbReference type="ARBA" id="ARBA00022801"/>
    </source>
</evidence>
<gene>
    <name evidence="9" type="ORF">CHIRRI_LOCUS12915</name>
</gene>
<dbReference type="SUPFAM" id="SSF53649">
    <property type="entry name" value="Alkaline phosphatase-like"/>
    <property type="match status" value="1"/>
</dbReference>
<accession>A0A9N9S695</accession>
<comment type="cofactor">
    <cofactor evidence="1">
        <name>Ca(2+)</name>
        <dbReference type="ChEBI" id="CHEBI:29108"/>
    </cofactor>
</comment>
<name>A0A9N9S695_9DIPT</name>
<dbReference type="GO" id="GO:0005737">
    <property type="term" value="C:cytoplasm"/>
    <property type="evidence" value="ECO:0007669"/>
    <property type="project" value="TreeGrafter"/>
</dbReference>
<evidence type="ECO:0000256" key="2">
    <source>
        <dbReference type="ARBA" id="ARBA00008779"/>
    </source>
</evidence>
<keyword evidence="10" id="KW-1185">Reference proteome</keyword>
<keyword evidence="4 7" id="KW-0732">Signal</keyword>
<keyword evidence="6" id="KW-0106">Calcium</keyword>
<reference evidence="9" key="1">
    <citation type="submission" date="2022-01" db="EMBL/GenBank/DDBJ databases">
        <authorList>
            <person name="King R."/>
        </authorList>
    </citation>
    <scope>NUCLEOTIDE SEQUENCE</scope>
</reference>
<evidence type="ECO:0000313" key="10">
    <source>
        <dbReference type="Proteomes" id="UP001153620"/>
    </source>
</evidence>
<dbReference type="GO" id="GO:0004423">
    <property type="term" value="F:iduronate-2-sulfatase activity"/>
    <property type="evidence" value="ECO:0007669"/>
    <property type="project" value="InterPro"/>
</dbReference>
<feature type="domain" description="Sulfatase N-terminal" evidence="8">
    <location>
        <begin position="28"/>
        <end position="375"/>
    </location>
</feature>
<proteinExistence type="inferred from homology"/>
<dbReference type="Proteomes" id="UP001153620">
    <property type="component" value="Chromosome 4"/>
</dbReference>
<organism evidence="9 10">
    <name type="scientific">Chironomus riparius</name>
    <dbReference type="NCBI Taxonomy" id="315576"/>
    <lineage>
        <taxon>Eukaryota</taxon>
        <taxon>Metazoa</taxon>
        <taxon>Ecdysozoa</taxon>
        <taxon>Arthropoda</taxon>
        <taxon>Hexapoda</taxon>
        <taxon>Insecta</taxon>
        <taxon>Pterygota</taxon>
        <taxon>Neoptera</taxon>
        <taxon>Endopterygota</taxon>
        <taxon>Diptera</taxon>
        <taxon>Nematocera</taxon>
        <taxon>Chironomoidea</taxon>
        <taxon>Chironomidae</taxon>
        <taxon>Chironominae</taxon>
        <taxon>Chironomus</taxon>
    </lineage>
</organism>
<dbReference type="Pfam" id="PF00884">
    <property type="entry name" value="Sulfatase"/>
    <property type="match status" value="1"/>
</dbReference>
<evidence type="ECO:0000256" key="7">
    <source>
        <dbReference type="SAM" id="SignalP"/>
    </source>
</evidence>
<dbReference type="PANTHER" id="PTHR45953:SF1">
    <property type="entry name" value="IDURONATE 2-SULFATASE"/>
    <property type="match status" value="1"/>
</dbReference>
<evidence type="ECO:0000313" key="9">
    <source>
        <dbReference type="EMBL" id="CAG9810098.1"/>
    </source>
</evidence>
<evidence type="ECO:0000259" key="8">
    <source>
        <dbReference type="Pfam" id="PF00884"/>
    </source>
</evidence>
<dbReference type="AlphaFoldDB" id="A0A9N9S695"/>
<protein>
    <recommendedName>
        <fullName evidence="8">Sulfatase N-terminal domain-containing protein</fullName>
    </recommendedName>
</protein>
<evidence type="ECO:0000256" key="1">
    <source>
        <dbReference type="ARBA" id="ARBA00001913"/>
    </source>
</evidence>
<evidence type="ECO:0000256" key="3">
    <source>
        <dbReference type="ARBA" id="ARBA00022723"/>
    </source>
</evidence>
<keyword evidence="3" id="KW-0479">Metal-binding</keyword>
<dbReference type="PANTHER" id="PTHR45953">
    <property type="entry name" value="IDURONATE 2-SULFATASE"/>
    <property type="match status" value="1"/>
</dbReference>
<dbReference type="InterPro" id="IPR035874">
    <property type="entry name" value="IDS"/>
</dbReference>
<comment type="similarity">
    <text evidence="2">Belongs to the sulfatase family.</text>
</comment>